<proteinExistence type="predicted"/>
<feature type="region of interest" description="Disordered" evidence="1">
    <location>
        <begin position="1"/>
        <end position="96"/>
    </location>
</feature>
<evidence type="ECO:0000313" key="3">
    <source>
        <dbReference type="Proteomes" id="UP000593574"/>
    </source>
</evidence>
<feature type="compositionally biased region" description="Basic and acidic residues" evidence="1">
    <location>
        <begin position="42"/>
        <end position="65"/>
    </location>
</feature>
<feature type="compositionally biased region" description="Low complexity" evidence="1">
    <location>
        <begin position="1"/>
        <end position="24"/>
    </location>
</feature>
<reference evidence="2 3" key="1">
    <citation type="journal article" date="2019" name="Genome Biol. Evol.">
        <title>Insights into the evolution of the New World diploid cottons (Gossypium, subgenus Houzingenia) based on genome sequencing.</title>
        <authorList>
            <person name="Grover C.E."/>
            <person name="Arick M.A. 2nd"/>
            <person name="Thrash A."/>
            <person name="Conover J.L."/>
            <person name="Sanders W.S."/>
            <person name="Peterson D.G."/>
            <person name="Frelichowski J.E."/>
            <person name="Scheffler J.A."/>
            <person name="Scheffler B.E."/>
            <person name="Wendel J.F."/>
        </authorList>
    </citation>
    <scope>NUCLEOTIDE SEQUENCE [LARGE SCALE GENOMIC DNA]</scope>
    <source>
        <strain evidence="2">4</strain>
        <tissue evidence="2">Leaf</tissue>
    </source>
</reference>
<comment type="caution">
    <text evidence="2">The sequence shown here is derived from an EMBL/GenBank/DDBJ whole genome shotgun (WGS) entry which is preliminary data.</text>
</comment>
<feature type="compositionally biased region" description="Low complexity" evidence="1">
    <location>
        <begin position="72"/>
        <end position="96"/>
    </location>
</feature>
<dbReference type="EMBL" id="JABEZV010442238">
    <property type="protein sequence ID" value="MBA0730090.1"/>
    <property type="molecule type" value="Genomic_DNA"/>
</dbReference>
<name>A0A7J9B1D7_9ROSI</name>
<dbReference type="Proteomes" id="UP000593574">
    <property type="component" value="Unassembled WGS sequence"/>
</dbReference>
<dbReference type="AlphaFoldDB" id="A0A7J9B1D7"/>
<protein>
    <submittedName>
        <fullName evidence="2">Uncharacterized protein</fullName>
    </submittedName>
</protein>
<keyword evidence="3" id="KW-1185">Reference proteome</keyword>
<feature type="non-terminal residue" evidence="2">
    <location>
        <position position="96"/>
    </location>
</feature>
<gene>
    <name evidence="2" type="ORF">Golax_025436</name>
</gene>
<organism evidence="2 3">
    <name type="scientific">Gossypium laxum</name>
    <dbReference type="NCBI Taxonomy" id="34288"/>
    <lineage>
        <taxon>Eukaryota</taxon>
        <taxon>Viridiplantae</taxon>
        <taxon>Streptophyta</taxon>
        <taxon>Embryophyta</taxon>
        <taxon>Tracheophyta</taxon>
        <taxon>Spermatophyta</taxon>
        <taxon>Magnoliopsida</taxon>
        <taxon>eudicotyledons</taxon>
        <taxon>Gunneridae</taxon>
        <taxon>Pentapetalae</taxon>
        <taxon>rosids</taxon>
        <taxon>malvids</taxon>
        <taxon>Malvales</taxon>
        <taxon>Malvaceae</taxon>
        <taxon>Malvoideae</taxon>
        <taxon>Gossypium</taxon>
    </lineage>
</organism>
<evidence type="ECO:0000256" key="1">
    <source>
        <dbReference type="SAM" id="MobiDB-lite"/>
    </source>
</evidence>
<evidence type="ECO:0000313" key="2">
    <source>
        <dbReference type="EMBL" id="MBA0730090.1"/>
    </source>
</evidence>
<sequence>MNVDQSQHQNLSHSSSSATPSQSDDGPDGGGLSPIDDDDGNSSDRGEIRSSSRRDRSEPRAPSKGKDKKHTSVGSLSSRRSSSSNLGYNDSSTITQ</sequence>
<accession>A0A7J9B1D7</accession>